<organism evidence="2 3">
    <name type="scientific">Dichomitus squalens (strain LYAD-421)</name>
    <name type="common">Western red white-rot fungus</name>
    <dbReference type="NCBI Taxonomy" id="732165"/>
    <lineage>
        <taxon>Eukaryota</taxon>
        <taxon>Fungi</taxon>
        <taxon>Dikarya</taxon>
        <taxon>Basidiomycota</taxon>
        <taxon>Agaricomycotina</taxon>
        <taxon>Agaricomycetes</taxon>
        <taxon>Polyporales</taxon>
        <taxon>Polyporaceae</taxon>
        <taxon>Dichomitus</taxon>
    </lineage>
</organism>
<evidence type="ECO:0000313" key="3">
    <source>
        <dbReference type="Proteomes" id="UP000053319"/>
    </source>
</evidence>
<proteinExistence type="predicted"/>
<dbReference type="KEGG" id="dsq:DICSQDRAFT_130633"/>
<accession>R7SHZ1</accession>
<feature type="compositionally biased region" description="Polar residues" evidence="1">
    <location>
        <begin position="230"/>
        <end position="244"/>
    </location>
</feature>
<evidence type="ECO:0000256" key="1">
    <source>
        <dbReference type="SAM" id="MobiDB-lite"/>
    </source>
</evidence>
<protein>
    <submittedName>
        <fullName evidence="2">Uncharacterized protein</fullName>
    </submittedName>
</protein>
<feature type="compositionally biased region" description="Acidic residues" evidence="1">
    <location>
        <begin position="63"/>
        <end position="87"/>
    </location>
</feature>
<sequence length="244" mass="25449">MRNNVSTNLAMSGLPWIPEDVPCPQGVGQRTMAGLWGGAELIPWFGADEEEEDELAWLQGEAVAEEDEGEGGDGDGAEGNDDADGEGGVDGAVGSEESSEEEDGQDETDETDETDEEDEEDEHEDEDENEDEDETDDVEEATVIASEAYFTVPGPRPGNSALTSAPLNGARGRVVVDGSATQPRPHPKAGERPSSKWAGGAGSRTNGCVVGEGPRQAASDTGPPRRKGNQVGTAYNAGDSNGSE</sequence>
<feature type="region of interest" description="Disordered" evidence="1">
    <location>
        <begin position="44"/>
        <end position="244"/>
    </location>
</feature>
<reference evidence="2 3" key="1">
    <citation type="journal article" date="2012" name="Science">
        <title>The Paleozoic origin of enzymatic lignin decomposition reconstructed from 31 fungal genomes.</title>
        <authorList>
            <person name="Floudas D."/>
            <person name="Binder M."/>
            <person name="Riley R."/>
            <person name="Barry K."/>
            <person name="Blanchette R.A."/>
            <person name="Henrissat B."/>
            <person name="Martinez A.T."/>
            <person name="Otillar R."/>
            <person name="Spatafora J.W."/>
            <person name="Yadav J.S."/>
            <person name="Aerts A."/>
            <person name="Benoit I."/>
            <person name="Boyd A."/>
            <person name="Carlson A."/>
            <person name="Copeland A."/>
            <person name="Coutinho P.M."/>
            <person name="de Vries R.P."/>
            <person name="Ferreira P."/>
            <person name="Findley K."/>
            <person name="Foster B."/>
            <person name="Gaskell J."/>
            <person name="Glotzer D."/>
            <person name="Gorecki P."/>
            <person name="Heitman J."/>
            <person name="Hesse C."/>
            <person name="Hori C."/>
            <person name="Igarashi K."/>
            <person name="Jurgens J.A."/>
            <person name="Kallen N."/>
            <person name="Kersten P."/>
            <person name="Kohler A."/>
            <person name="Kuees U."/>
            <person name="Kumar T.K.A."/>
            <person name="Kuo A."/>
            <person name="LaButti K."/>
            <person name="Larrondo L.F."/>
            <person name="Lindquist E."/>
            <person name="Ling A."/>
            <person name="Lombard V."/>
            <person name="Lucas S."/>
            <person name="Lundell T."/>
            <person name="Martin R."/>
            <person name="McLaughlin D.J."/>
            <person name="Morgenstern I."/>
            <person name="Morin E."/>
            <person name="Murat C."/>
            <person name="Nagy L.G."/>
            <person name="Nolan M."/>
            <person name="Ohm R.A."/>
            <person name="Patyshakuliyeva A."/>
            <person name="Rokas A."/>
            <person name="Ruiz-Duenas F.J."/>
            <person name="Sabat G."/>
            <person name="Salamov A."/>
            <person name="Samejima M."/>
            <person name="Schmutz J."/>
            <person name="Slot J.C."/>
            <person name="St John F."/>
            <person name="Stenlid J."/>
            <person name="Sun H."/>
            <person name="Sun S."/>
            <person name="Syed K."/>
            <person name="Tsang A."/>
            <person name="Wiebenga A."/>
            <person name="Young D."/>
            <person name="Pisabarro A."/>
            <person name="Eastwood D.C."/>
            <person name="Martin F."/>
            <person name="Cullen D."/>
            <person name="Grigoriev I.V."/>
            <person name="Hibbett D.S."/>
        </authorList>
    </citation>
    <scope>NUCLEOTIDE SEQUENCE [LARGE SCALE GENOMIC DNA]</scope>
    <source>
        <strain evidence="2 3">LYAD-421 SS1</strain>
    </source>
</reference>
<dbReference type="HOGENOM" id="CLU_1140303_0_0_1"/>
<dbReference type="RefSeq" id="XP_007371911.1">
    <property type="nucleotide sequence ID" value="XM_007371849.1"/>
</dbReference>
<dbReference type="AlphaFoldDB" id="R7SHZ1"/>
<gene>
    <name evidence="2" type="ORF">DICSQDRAFT_130633</name>
</gene>
<feature type="compositionally biased region" description="Acidic residues" evidence="1">
    <location>
        <begin position="97"/>
        <end position="140"/>
    </location>
</feature>
<dbReference type="GeneID" id="18834666"/>
<dbReference type="EMBL" id="JH719764">
    <property type="protein sequence ID" value="EJF55350.1"/>
    <property type="molecule type" value="Genomic_DNA"/>
</dbReference>
<name>R7SHZ1_DICSQ</name>
<feature type="non-terminal residue" evidence="2">
    <location>
        <position position="244"/>
    </location>
</feature>
<evidence type="ECO:0000313" key="2">
    <source>
        <dbReference type="EMBL" id="EJF55350.1"/>
    </source>
</evidence>
<dbReference type="Proteomes" id="UP000053319">
    <property type="component" value="Unassembled WGS sequence"/>
</dbReference>